<feature type="transmembrane region" description="Helical" evidence="9">
    <location>
        <begin position="43"/>
        <end position="61"/>
    </location>
</feature>
<evidence type="ECO:0000256" key="1">
    <source>
        <dbReference type="ARBA" id="ARBA00001981"/>
    </source>
</evidence>
<comment type="similarity">
    <text evidence="3">Belongs to the inorganic phosphate transporter (PiT) (TC 2.A.20) family.</text>
</comment>
<protein>
    <submittedName>
        <fullName evidence="10">Inorganic phosphate transporter</fullName>
    </submittedName>
</protein>
<evidence type="ECO:0000256" key="4">
    <source>
        <dbReference type="ARBA" id="ARBA00022448"/>
    </source>
</evidence>
<dbReference type="PANTHER" id="PTHR11101">
    <property type="entry name" value="PHOSPHATE TRANSPORTER"/>
    <property type="match status" value="1"/>
</dbReference>
<dbReference type="EMBL" id="CP049074">
    <property type="protein sequence ID" value="QKQ99193.1"/>
    <property type="molecule type" value="Genomic_DNA"/>
</dbReference>
<feature type="transmembrane region" description="Helical" evidence="9">
    <location>
        <begin position="254"/>
        <end position="275"/>
    </location>
</feature>
<evidence type="ECO:0000256" key="5">
    <source>
        <dbReference type="ARBA" id="ARBA00022592"/>
    </source>
</evidence>
<dbReference type="Proteomes" id="UP000509301">
    <property type="component" value="Chromosome"/>
</dbReference>
<feature type="transmembrane region" description="Helical" evidence="9">
    <location>
        <begin position="172"/>
        <end position="195"/>
    </location>
</feature>
<keyword evidence="8 9" id="KW-0472">Membrane</keyword>
<evidence type="ECO:0000313" key="11">
    <source>
        <dbReference type="Proteomes" id="UP000509301"/>
    </source>
</evidence>
<comment type="subcellular location">
    <subcellularLocation>
        <location evidence="2">Membrane</location>
        <topology evidence="2">Multi-pass membrane protein</topology>
    </subcellularLocation>
</comment>
<dbReference type="AlphaFoldDB" id="A0A6N0NQP7"/>
<feature type="transmembrane region" description="Helical" evidence="9">
    <location>
        <begin position="73"/>
        <end position="94"/>
    </location>
</feature>
<keyword evidence="4" id="KW-0813">Transport</keyword>
<name>A0A6N0NQP7_9CREN</name>
<feature type="transmembrane region" description="Helical" evidence="9">
    <location>
        <begin position="207"/>
        <end position="233"/>
    </location>
</feature>
<dbReference type="RefSeq" id="WP_174628850.1">
    <property type="nucleotide sequence ID" value="NZ_CP049074.1"/>
</dbReference>
<feature type="transmembrane region" description="Helical" evidence="9">
    <location>
        <begin position="106"/>
        <end position="123"/>
    </location>
</feature>
<dbReference type="GeneID" id="55640518"/>
<dbReference type="GO" id="GO:0035435">
    <property type="term" value="P:phosphate ion transmembrane transport"/>
    <property type="evidence" value="ECO:0007669"/>
    <property type="project" value="TreeGrafter"/>
</dbReference>
<keyword evidence="11" id="KW-1185">Reference proteome</keyword>
<feature type="transmembrane region" description="Helical" evidence="9">
    <location>
        <begin position="6"/>
        <end position="31"/>
    </location>
</feature>
<dbReference type="Pfam" id="PF01384">
    <property type="entry name" value="PHO4"/>
    <property type="match status" value="1"/>
</dbReference>
<evidence type="ECO:0000256" key="7">
    <source>
        <dbReference type="ARBA" id="ARBA00022989"/>
    </source>
</evidence>
<evidence type="ECO:0000256" key="9">
    <source>
        <dbReference type="SAM" id="Phobius"/>
    </source>
</evidence>
<feature type="transmembrane region" description="Helical" evidence="9">
    <location>
        <begin position="295"/>
        <end position="313"/>
    </location>
</feature>
<feature type="transmembrane region" description="Helical" evidence="9">
    <location>
        <begin position="129"/>
        <end position="151"/>
    </location>
</feature>
<keyword evidence="5" id="KW-0592">Phosphate transport</keyword>
<evidence type="ECO:0000256" key="6">
    <source>
        <dbReference type="ARBA" id="ARBA00022692"/>
    </source>
</evidence>
<evidence type="ECO:0000256" key="2">
    <source>
        <dbReference type="ARBA" id="ARBA00004141"/>
    </source>
</evidence>
<evidence type="ECO:0000313" key="10">
    <source>
        <dbReference type="EMBL" id="QKQ99193.1"/>
    </source>
</evidence>
<accession>A0A6N0NQP7</accession>
<dbReference type="InterPro" id="IPR001204">
    <property type="entry name" value="Phos_transporter"/>
</dbReference>
<proteinExistence type="inferred from homology"/>
<dbReference type="KEGG" id="mten:GWK48_01190"/>
<keyword evidence="6 9" id="KW-0812">Transmembrane</keyword>
<evidence type="ECO:0000256" key="3">
    <source>
        <dbReference type="ARBA" id="ARBA00009916"/>
    </source>
</evidence>
<dbReference type="GO" id="GO:0005315">
    <property type="term" value="F:phosphate transmembrane transporter activity"/>
    <property type="evidence" value="ECO:0007669"/>
    <property type="project" value="InterPro"/>
</dbReference>
<dbReference type="PANTHER" id="PTHR11101:SF80">
    <property type="entry name" value="PHOSPHATE TRANSPORTER"/>
    <property type="match status" value="1"/>
</dbReference>
<sequence length="319" mass="34415">MDFLTLLLFVIGFLSSFVVGGNNSATSLGILISTNSLRRRYSYLVSSLSIFFGVAIGSISMESSIYGTVNGPSPYLDAAVLFVFVASVISFYYLNKTGIPSSLSQMIYPSLAVIVLLSKGLEFDWTKFWFTFTSWLVSPLLAILCSILLYFGLAKLATRQKKIIKEMKIYKALIISSAVFTSFVTGANAIGIIVSEGLLAEPAYVTLPLYAFSAALGIYFSSRKASIVVGFRLTRMGYLSATSALLGSDIISEVFTLLGVPISITQTVMGGILGLSFRSYGPDVKNQLKQVARGWLTSPFIAVISSLAAFGVLKSILNI</sequence>
<reference evidence="10 11" key="1">
    <citation type="submission" date="2020-02" db="EMBL/GenBank/DDBJ databases">
        <title>Comparative genome analysis reveals the metabolism and evolution of the thermophilic archaeal genus Metallosphaera.</title>
        <authorList>
            <person name="Jiang C."/>
        </authorList>
    </citation>
    <scope>NUCLEOTIDE SEQUENCE [LARGE SCALE GENOMIC DNA]</scope>
    <source>
        <strain evidence="10 11">Ric-A</strain>
    </source>
</reference>
<keyword evidence="7 9" id="KW-1133">Transmembrane helix</keyword>
<dbReference type="GO" id="GO:0016020">
    <property type="term" value="C:membrane"/>
    <property type="evidence" value="ECO:0007669"/>
    <property type="project" value="UniProtKB-SubCell"/>
</dbReference>
<gene>
    <name evidence="10" type="ORF">GWK48_01190</name>
</gene>
<organism evidence="10 11">
    <name type="scientific">Metallosphaera tengchongensis</name>
    <dbReference type="NCBI Taxonomy" id="1532350"/>
    <lineage>
        <taxon>Archaea</taxon>
        <taxon>Thermoproteota</taxon>
        <taxon>Thermoprotei</taxon>
        <taxon>Sulfolobales</taxon>
        <taxon>Sulfolobaceae</taxon>
        <taxon>Metallosphaera</taxon>
    </lineage>
</organism>
<dbReference type="OrthoDB" id="101311at2157"/>
<comment type="function">
    <text evidence="1">Potential transporter for phosphate.</text>
</comment>
<evidence type="ECO:0000256" key="8">
    <source>
        <dbReference type="ARBA" id="ARBA00023136"/>
    </source>
</evidence>